<reference evidence="1" key="1">
    <citation type="submission" date="2013-05" db="EMBL/GenBank/DDBJ databases">
        <authorList>
            <person name="Yim A.K.Y."/>
            <person name="Chan T.F."/>
            <person name="Ji K.M."/>
            <person name="Liu X.Y."/>
            <person name="Zhou J.W."/>
            <person name="Li R.Q."/>
            <person name="Yang K.Y."/>
            <person name="Li J."/>
            <person name="Li M."/>
            <person name="Law P.T.W."/>
            <person name="Wu Y.L."/>
            <person name="Cai Z.L."/>
            <person name="Qin H."/>
            <person name="Bao Y."/>
            <person name="Leung R.K.K."/>
            <person name="Ng P.K.S."/>
            <person name="Zou J."/>
            <person name="Zhong X.J."/>
            <person name="Ran P.X."/>
            <person name="Zhong N.S."/>
            <person name="Liu Z.G."/>
            <person name="Tsui S.K.W."/>
        </authorList>
    </citation>
    <scope>NUCLEOTIDE SEQUENCE</scope>
    <source>
        <strain evidence="1">Derf</strain>
        <tissue evidence="1">Whole organism</tissue>
    </source>
</reference>
<accession>A0A922KYZ1</accession>
<dbReference type="InterPro" id="IPR008979">
    <property type="entry name" value="Galactose-bd-like_sf"/>
</dbReference>
<reference evidence="1" key="2">
    <citation type="journal article" date="2022" name="Res Sq">
        <title>Comparative Genomics Reveals Insights into the Divergent Evolution of Astigmatic Mites and Household Pest Adaptations.</title>
        <authorList>
            <person name="Xiong Q."/>
            <person name="Wan A.T.-Y."/>
            <person name="Liu X.-Y."/>
            <person name="Fung C.S.-H."/>
            <person name="Xiao X."/>
            <person name="Malainual N."/>
            <person name="Hou J."/>
            <person name="Wang L."/>
            <person name="Wang M."/>
            <person name="Yang K."/>
            <person name="Cui Y."/>
            <person name="Leung E."/>
            <person name="Nong W."/>
            <person name="Shin S.-K."/>
            <person name="Au S."/>
            <person name="Jeong K.Y."/>
            <person name="Chew F.T."/>
            <person name="Hui J."/>
            <person name="Leung T.F."/>
            <person name="Tungtrongchitr A."/>
            <person name="Zhong N."/>
            <person name="Liu Z."/>
            <person name="Tsui S."/>
        </authorList>
    </citation>
    <scope>NUCLEOTIDE SEQUENCE</scope>
    <source>
        <strain evidence="1">Derf</strain>
        <tissue evidence="1">Whole organism</tissue>
    </source>
</reference>
<keyword evidence="1" id="KW-0675">Receptor</keyword>
<proteinExistence type="predicted"/>
<evidence type="ECO:0000313" key="1">
    <source>
        <dbReference type="EMBL" id="KAH9506350.1"/>
    </source>
</evidence>
<sequence>MSVNSNTLAIINRDYVLNVSSVLNKDHKQFGKSFLTDGDEETCWNSDEGNFQWIFCSFHHSFILNELNIQFQGGFSCKKLLIKHLDNNQRELGEFTIYCEDNNLLQKFKEINPHRFSSQFIRIIFLDCTDTFGRVIVYKFELYGQQCKNHESQQNFVKH</sequence>
<dbReference type="SUPFAM" id="SSF49785">
    <property type="entry name" value="Galactose-binding domain-like"/>
    <property type="match status" value="1"/>
</dbReference>
<evidence type="ECO:0000313" key="2">
    <source>
        <dbReference type="Proteomes" id="UP000790347"/>
    </source>
</evidence>
<dbReference type="Gene3D" id="2.60.120.260">
    <property type="entry name" value="Galactose-binding domain-like"/>
    <property type="match status" value="1"/>
</dbReference>
<protein>
    <submittedName>
        <fullName evidence="1">Nuclear receptor 2C2-associated protein</fullName>
    </submittedName>
</protein>
<dbReference type="EMBL" id="ASGP02000005">
    <property type="protein sequence ID" value="KAH9506350.1"/>
    <property type="molecule type" value="Genomic_DNA"/>
</dbReference>
<comment type="caution">
    <text evidence="1">The sequence shown here is derived from an EMBL/GenBank/DDBJ whole genome shotgun (WGS) entry which is preliminary data.</text>
</comment>
<dbReference type="AlphaFoldDB" id="A0A922KYZ1"/>
<gene>
    <name evidence="1" type="primary">NR2C2AP</name>
    <name evidence="1" type="ORF">DERF_011088</name>
</gene>
<name>A0A922KYZ1_DERFA</name>
<organism evidence="1 2">
    <name type="scientific">Dermatophagoides farinae</name>
    <name type="common">American house dust mite</name>
    <dbReference type="NCBI Taxonomy" id="6954"/>
    <lineage>
        <taxon>Eukaryota</taxon>
        <taxon>Metazoa</taxon>
        <taxon>Ecdysozoa</taxon>
        <taxon>Arthropoda</taxon>
        <taxon>Chelicerata</taxon>
        <taxon>Arachnida</taxon>
        <taxon>Acari</taxon>
        <taxon>Acariformes</taxon>
        <taxon>Sarcoptiformes</taxon>
        <taxon>Astigmata</taxon>
        <taxon>Psoroptidia</taxon>
        <taxon>Analgoidea</taxon>
        <taxon>Pyroglyphidae</taxon>
        <taxon>Dermatophagoidinae</taxon>
        <taxon>Dermatophagoides</taxon>
    </lineage>
</organism>
<keyword evidence="2" id="KW-1185">Reference proteome</keyword>
<dbReference type="Proteomes" id="UP000790347">
    <property type="component" value="Unassembled WGS sequence"/>
</dbReference>